<dbReference type="SUPFAM" id="SSF101148">
    <property type="entry name" value="Plant invertase/pectin methylesterase inhibitor"/>
    <property type="match status" value="1"/>
</dbReference>
<dbReference type="PANTHER" id="PTHR31890:SF9">
    <property type="entry name" value="PLANT INVERTASE_PECTIN METHYLESTERASE INHIBITOR SUPERFAMILY PROTEIN"/>
    <property type="match status" value="1"/>
</dbReference>
<dbReference type="Gene3D" id="1.20.140.40">
    <property type="entry name" value="Invertase/pectin methylesterase inhibitor family protein"/>
    <property type="match status" value="1"/>
</dbReference>
<comment type="caution">
    <text evidence="2">The sequence shown here is derived from an EMBL/GenBank/DDBJ whole genome shotgun (WGS) entry which is preliminary data.</text>
</comment>
<dbReference type="InterPro" id="IPR006501">
    <property type="entry name" value="Pectinesterase_inhib_dom"/>
</dbReference>
<evidence type="ECO:0000256" key="1">
    <source>
        <dbReference type="SAM" id="SignalP"/>
    </source>
</evidence>
<name>A0A396HJL2_MEDTR</name>
<dbReference type="Proteomes" id="UP000265566">
    <property type="component" value="Chromosome 6"/>
</dbReference>
<dbReference type="NCBIfam" id="TIGR01614">
    <property type="entry name" value="PME_inhib"/>
    <property type="match status" value="1"/>
</dbReference>
<dbReference type="EMBL" id="PSQE01000006">
    <property type="protein sequence ID" value="RHN51097.1"/>
    <property type="molecule type" value="Genomic_DNA"/>
</dbReference>
<dbReference type="InterPro" id="IPR035513">
    <property type="entry name" value="Invertase/methylesterase_inhib"/>
</dbReference>
<dbReference type="GO" id="GO:0004857">
    <property type="term" value="F:enzyme inhibitor activity"/>
    <property type="evidence" value="ECO:0007669"/>
    <property type="project" value="InterPro"/>
</dbReference>
<feature type="signal peptide" evidence="1">
    <location>
        <begin position="1"/>
        <end position="26"/>
    </location>
</feature>
<dbReference type="AlphaFoldDB" id="A0A396HJL2"/>
<organism evidence="2">
    <name type="scientific">Medicago truncatula</name>
    <name type="common">Barrel medic</name>
    <name type="synonym">Medicago tribuloides</name>
    <dbReference type="NCBI Taxonomy" id="3880"/>
    <lineage>
        <taxon>Eukaryota</taxon>
        <taxon>Viridiplantae</taxon>
        <taxon>Streptophyta</taxon>
        <taxon>Embryophyta</taxon>
        <taxon>Tracheophyta</taxon>
        <taxon>Spermatophyta</taxon>
        <taxon>Magnoliopsida</taxon>
        <taxon>eudicotyledons</taxon>
        <taxon>Gunneridae</taxon>
        <taxon>Pentapetalae</taxon>
        <taxon>rosids</taxon>
        <taxon>fabids</taxon>
        <taxon>Fabales</taxon>
        <taxon>Fabaceae</taxon>
        <taxon>Papilionoideae</taxon>
        <taxon>50 kb inversion clade</taxon>
        <taxon>NPAAA clade</taxon>
        <taxon>Hologalegina</taxon>
        <taxon>IRL clade</taxon>
        <taxon>Trifolieae</taxon>
        <taxon>Medicago</taxon>
    </lineage>
</organism>
<dbReference type="PANTHER" id="PTHR31890">
    <property type="entry name" value="PLANT INVERTASE/PECTIN METHYLESTERASE INHIBITOR SUPERFAMILY PROTEIN"/>
    <property type="match status" value="1"/>
</dbReference>
<accession>A0A396HJL2</accession>
<evidence type="ECO:0000313" key="2">
    <source>
        <dbReference type="EMBL" id="RHN51097.1"/>
    </source>
</evidence>
<keyword evidence="1" id="KW-0732">Signal</keyword>
<reference evidence="2" key="1">
    <citation type="journal article" date="2018" name="Nat. Plants">
        <title>Whole-genome landscape of Medicago truncatula symbiotic genes.</title>
        <authorList>
            <person name="Pecrix Y."/>
            <person name="Gamas P."/>
            <person name="Carrere S."/>
        </authorList>
    </citation>
    <scope>NUCLEOTIDE SEQUENCE</scope>
    <source>
        <tissue evidence="2">Leaves</tissue>
    </source>
</reference>
<dbReference type="Gramene" id="rna35472">
    <property type="protein sequence ID" value="RHN51097.1"/>
    <property type="gene ID" value="gene35472"/>
</dbReference>
<protein>
    <submittedName>
        <fullName evidence="2">Putative pectinesterase inhibitor domain-containing protein</fullName>
    </submittedName>
</protein>
<sequence length="179" mass="19830">MKSTSFSPSSWFIICLCLIFYVAVPAHCVSLYETVCSEARQDANACLNLLKTDPKITSATNYHDLSKSILSFAFNKGLEDQAYLLKVAKQFPNNQAIGQCANVFYKTSIAYFGYAMIDVDKVKDPQNAKNDVQTAGNGPSDCEKAIQNDKGIHDPTIHAKNNEMFLLSEMSFLALNHLT</sequence>
<proteinExistence type="predicted"/>
<gene>
    <name evidence="2" type="ORF">MtrunA17_Chr6g0464711</name>
</gene>
<feature type="chain" id="PRO_5017376109" evidence="1">
    <location>
        <begin position="27"/>
        <end position="179"/>
    </location>
</feature>